<sequence>MYSKTSCPKSSSLFPCTVQAAEVTGYAHSFRRFSKYVVTGKPSRETTCRFVHYSP</sequence>
<protein>
    <submittedName>
        <fullName evidence="1">Uncharacterized protein</fullName>
    </submittedName>
</protein>
<dbReference type="AlphaFoldDB" id="A0A3S5CN28"/>
<evidence type="ECO:0000313" key="2">
    <source>
        <dbReference type="Proteomes" id="UP000784294"/>
    </source>
</evidence>
<reference evidence="1" key="1">
    <citation type="submission" date="2018-11" db="EMBL/GenBank/DDBJ databases">
        <authorList>
            <consortium name="Pathogen Informatics"/>
        </authorList>
    </citation>
    <scope>NUCLEOTIDE SEQUENCE</scope>
</reference>
<gene>
    <name evidence="1" type="ORF">PXEA_LOCUS15790</name>
</gene>
<keyword evidence="2" id="KW-1185">Reference proteome</keyword>
<accession>A0A3S5CN28</accession>
<dbReference type="Proteomes" id="UP000784294">
    <property type="component" value="Unassembled WGS sequence"/>
</dbReference>
<dbReference type="EMBL" id="CAAALY010055987">
    <property type="protein sequence ID" value="VEL22350.1"/>
    <property type="molecule type" value="Genomic_DNA"/>
</dbReference>
<name>A0A3S5CN28_9PLAT</name>
<proteinExistence type="predicted"/>
<evidence type="ECO:0000313" key="1">
    <source>
        <dbReference type="EMBL" id="VEL22350.1"/>
    </source>
</evidence>
<comment type="caution">
    <text evidence="1">The sequence shown here is derived from an EMBL/GenBank/DDBJ whole genome shotgun (WGS) entry which is preliminary data.</text>
</comment>
<organism evidence="1 2">
    <name type="scientific">Protopolystoma xenopodis</name>
    <dbReference type="NCBI Taxonomy" id="117903"/>
    <lineage>
        <taxon>Eukaryota</taxon>
        <taxon>Metazoa</taxon>
        <taxon>Spiralia</taxon>
        <taxon>Lophotrochozoa</taxon>
        <taxon>Platyhelminthes</taxon>
        <taxon>Monogenea</taxon>
        <taxon>Polyopisthocotylea</taxon>
        <taxon>Polystomatidea</taxon>
        <taxon>Polystomatidae</taxon>
        <taxon>Protopolystoma</taxon>
    </lineage>
</organism>